<evidence type="ECO:0000256" key="1">
    <source>
        <dbReference type="SAM" id="Phobius"/>
    </source>
</evidence>
<evidence type="ECO:0000313" key="3">
    <source>
        <dbReference type="Proteomes" id="UP000324233"/>
    </source>
</evidence>
<keyword evidence="1" id="KW-0472">Membrane</keyword>
<evidence type="ECO:0000313" key="2">
    <source>
        <dbReference type="EMBL" id="QEH32778.1"/>
    </source>
</evidence>
<gene>
    <name evidence="2" type="ORF">OJF2_12590</name>
</gene>
<accession>A0A5B9VWY1</accession>
<keyword evidence="3" id="KW-1185">Reference proteome</keyword>
<reference evidence="2 3" key="1">
    <citation type="submission" date="2019-08" db="EMBL/GenBank/DDBJ databases">
        <title>Deep-cultivation of Planctomycetes and their phenomic and genomic characterization uncovers novel biology.</title>
        <authorList>
            <person name="Wiegand S."/>
            <person name="Jogler M."/>
            <person name="Boedeker C."/>
            <person name="Pinto D."/>
            <person name="Vollmers J."/>
            <person name="Rivas-Marin E."/>
            <person name="Kohn T."/>
            <person name="Peeters S.H."/>
            <person name="Heuer A."/>
            <person name="Rast P."/>
            <person name="Oberbeckmann S."/>
            <person name="Bunk B."/>
            <person name="Jeske O."/>
            <person name="Meyerdierks A."/>
            <person name="Storesund J.E."/>
            <person name="Kallscheuer N."/>
            <person name="Luecker S."/>
            <person name="Lage O.M."/>
            <person name="Pohl T."/>
            <person name="Merkel B.J."/>
            <person name="Hornburger P."/>
            <person name="Mueller R.-W."/>
            <person name="Bruemmer F."/>
            <person name="Labrenz M."/>
            <person name="Spormann A.M."/>
            <person name="Op den Camp H."/>
            <person name="Overmann J."/>
            <person name="Amann R."/>
            <person name="Jetten M.S.M."/>
            <person name="Mascher T."/>
            <person name="Medema M.H."/>
            <person name="Devos D.P."/>
            <person name="Kaster A.-K."/>
            <person name="Ovreas L."/>
            <person name="Rohde M."/>
            <person name="Galperin M.Y."/>
            <person name="Jogler C."/>
        </authorList>
    </citation>
    <scope>NUCLEOTIDE SEQUENCE [LARGE SCALE GENOMIC DNA]</scope>
    <source>
        <strain evidence="2 3">OJF2</strain>
    </source>
</reference>
<name>A0A5B9VWY1_9BACT</name>
<proteinExistence type="predicted"/>
<dbReference type="EMBL" id="CP042997">
    <property type="protein sequence ID" value="QEH32778.1"/>
    <property type="molecule type" value="Genomic_DNA"/>
</dbReference>
<organism evidence="2 3">
    <name type="scientific">Aquisphaera giovannonii</name>
    <dbReference type="NCBI Taxonomy" id="406548"/>
    <lineage>
        <taxon>Bacteria</taxon>
        <taxon>Pseudomonadati</taxon>
        <taxon>Planctomycetota</taxon>
        <taxon>Planctomycetia</taxon>
        <taxon>Isosphaerales</taxon>
        <taxon>Isosphaeraceae</taxon>
        <taxon>Aquisphaera</taxon>
    </lineage>
</organism>
<feature type="transmembrane region" description="Helical" evidence="1">
    <location>
        <begin position="12"/>
        <end position="35"/>
    </location>
</feature>
<dbReference type="AlphaFoldDB" id="A0A5B9VWY1"/>
<keyword evidence="1" id="KW-1133">Transmembrane helix</keyword>
<protein>
    <submittedName>
        <fullName evidence="2">Uncharacterized protein</fullName>
    </submittedName>
</protein>
<sequence>MSADLSSAISAIATAIGTFFGVLTFFVAVVALSSWRHQLVETQRYEAGRRYRTIVLKIRHELRRLAANDRMFVTSLFSYYRDDEFGVPSVFGPYLAWQNAVWNDQSKLLTDAASDLRAFLYEAEGLWGPMARVDTADLLSIADNVSLNYTKLINPLMSQPEPNFSELQKQIDYLCDENLNLDTAYSEKLEKAVEKALSVVERPIVGIGNCRKR</sequence>
<keyword evidence="1" id="KW-0812">Transmembrane</keyword>
<dbReference type="Proteomes" id="UP000324233">
    <property type="component" value="Chromosome"/>
</dbReference>
<dbReference type="KEGG" id="agv:OJF2_12590"/>